<proteinExistence type="predicted"/>
<comment type="caution">
    <text evidence="1">The sequence shown here is derived from an EMBL/GenBank/DDBJ whole genome shotgun (WGS) entry which is preliminary data.</text>
</comment>
<gene>
    <name evidence="1" type="ORF">GIX77_08820</name>
</gene>
<dbReference type="EMBL" id="WJMX01000016">
    <property type="protein sequence ID" value="MRH80861.1"/>
    <property type="molecule type" value="Genomic_DNA"/>
</dbReference>
<dbReference type="Proteomes" id="UP000470878">
    <property type="component" value="Unassembled WGS sequence"/>
</dbReference>
<sequence length="56" mass="6525">MNCPACGGKIFLNPATENFGEQDEHGFYYRAMEIFKDDRTKYEDDTLLERMKAGQE</sequence>
<evidence type="ECO:0000313" key="1">
    <source>
        <dbReference type="EMBL" id="MRH80861.1"/>
    </source>
</evidence>
<accession>A0A7X2G659</accession>
<name>A0A7X2G659_LIMRT</name>
<protein>
    <submittedName>
        <fullName evidence="1">Uncharacterized protein</fullName>
    </submittedName>
</protein>
<reference evidence="1 2" key="1">
    <citation type="submission" date="2019-11" db="EMBL/GenBank/DDBJ databases">
        <title>Draft genome sequence of 12 host-associated Lactobacillus reuteri rodent strains.</title>
        <authorList>
            <person name="Zhang S."/>
            <person name="Ozcam M."/>
            <person name="Van Pijkeren J.P."/>
        </authorList>
    </citation>
    <scope>NUCLEOTIDE SEQUENCE [LARGE SCALE GENOMIC DNA]</scope>
    <source>
        <strain evidence="1 2">CR</strain>
    </source>
</reference>
<dbReference type="AlphaFoldDB" id="A0A7X2G659"/>
<organism evidence="1 2">
    <name type="scientific">Limosilactobacillus reuteri</name>
    <name type="common">Lactobacillus reuteri</name>
    <dbReference type="NCBI Taxonomy" id="1598"/>
    <lineage>
        <taxon>Bacteria</taxon>
        <taxon>Bacillati</taxon>
        <taxon>Bacillota</taxon>
        <taxon>Bacilli</taxon>
        <taxon>Lactobacillales</taxon>
        <taxon>Lactobacillaceae</taxon>
        <taxon>Limosilactobacillus</taxon>
    </lineage>
</organism>
<dbReference type="RefSeq" id="WP_153703465.1">
    <property type="nucleotide sequence ID" value="NZ_WJMX01000016.1"/>
</dbReference>
<evidence type="ECO:0000313" key="2">
    <source>
        <dbReference type="Proteomes" id="UP000470878"/>
    </source>
</evidence>